<name>A0A7R7DMS3_9ACTN</name>
<evidence type="ECO:0000256" key="4">
    <source>
        <dbReference type="ARBA" id="ARBA00022840"/>
    </source>
</evidence>
<dbReference type="Gene3D" id="1.20.1560.10">
    <property type="entry name" value="ABC transporter type 1, transmembrane domain"/>
    <property type="match status" value="1"/>
</dbReference>
<dbReference type="GO" id="GO:0005524">
    <property type="term" value="F:ATP binding"/>
    <property type="evidence" value="ECO:0007669"/>
    <property type="project" value="UniProtKB-KW"/>
</dbReference>
<dbReference type="RefSeq" id="WP_203961311.1">
    <property type="nucleotide sequence ID" value="NZ_AP023355.1"/>
</dbReference>
<keyword evidence="2 7" id="KW-0812">Transmembrane</keyword>
<evidence type="ECO:0000259" key="9">
    <source>
        <dbReference type="PROSITE" id="PS50929"/>
    </source>
</evidence>
<protein>
    <recommendedName>
        <fullName evidence="12">Thiol reductant ABC exporter subunit CydC</fullName>
    </recommendedName>
</protein>
<dbReference type="EMBL" id="AP023355">
    <property type="protein sequence ID" value="BCJ34600.1"/>
    <property type="molecule type" value="Genomic_DNA"/>
</dbReference>
<feature type="transmembrane region" description="Helical" evidence="7">
    <location>
        <begin position="134"/>
        <end position="157"/>
    </location>
</feature>
<dbReference type="GO" id="GO:0034040">
    <property type="term" value="F:ATPase-coupled lipid transmembrane transporter activity"/>
    <property type="evidence" value="ECO:0007669"/>
    <property type="project" value="TreeGrafter"/>
</dbReference>
<dbReference type="InterPro" id="IPR014223">
    <property type="entry name" value="ABC_CydC/D"/>
</dbReference>
<dbReference type="Proteomes" id="UP000611640">
    <property type="component" value="Chromosome"/>
</dbReference>
<gene>
    <name evidence="10" type="ORF">Athai_21030</name>
</gene>
<dbReference type="InterPro" id="IPR027417">
    <property type="entry name" value="P-loop_NTPase"/>
</dbReference>
<evidence type="ECO:0000256" key="7">
    <source>
        <dbReference type="SAM" id="Phobius"/>
    </source>
</evidence>
<dbReference type="GO" id="GO:0045454">
    <property type="term" value="P:cell redox homeostasis"/>
    <property type="evidence" value="ECO:0007669"/>
    <property type="project" value="InterPro"/>
</dbReference>
<keyword evidence="4" id="KW-0067">ATP-binding</keyword>
<evidence type="ECO:0008006" key="12">
    <source>
        <dbReference type="Google" id="ProtNLM"/>
    </source>
</evidence>
<dbReference type="PANTHER" id="PTHR24221">
    <property type="entry name" value="ATP-BINDING CASSETTE SUB-FAMILY B"/>
    <property type="match status" value="1"/>
</dbReference>
<evidence type="ECO:0000313" key="11">
    <source>
        <dbReference type="Proteomes" id="UP000611640"/>
    </source>
</evidence>
<dbReference type="SMART" id="SM00382">
    <property type="entry name" value="AAA"/>
    <property type="match status" value="1"/>
</dbReference>
<organism evidence="10 11">
    <name type="scientific">Actinocatenispora thailandica</name>
    <dbReference type="NCBI Taxonomy" id="227318"/>
    <lineage>
        <taxon>Bacteria</taxon>
        <taxon>Bacillati</taxon>
        <taxon>Actinomycetota</taxon>
        <taxon>Actinomycetes</taxon>
        <taxon>Micromonosporales</taxon>
        <taxon>Micromonosporaceae</taxon>
        <taxon>Actinocatenispora</taxon>
    </lineage>
</organism>
<reference evidence="10 11" key="1">
    <citation type="submission" date="2020-08" db="EMBL/GenBank/DDBJ databases">
        <title>Whole genome shotgun sequence of Actinocatenispora thailandica NBRC 105041.</title>
        <authorList>
            <person name="Komaki H."/>
            <person name="Tamura T."/>
        </authorList>
    </citation>
    <scope>NUCLEOTIDE SEQUENCE [LARGE SCALE GENOMIC DNA]</scope>
    <source>
        <strain evidence="10 11">NBRC 105041</strain>
    </source>
</reference>
<feature type="transmembrane region" description="Helical" evidence="7">
    <location>
        <begin position="271"/>
        <end position="297"/>
    </location>
</feature>
<feature type="transmembrane region" description="Helical" evidence="7">
    <location>
        <begin position="163"/>
        <end position="182"/>
    </location>
</feature>
<dbReference type="SUPFAM" id="SSF90123">
    <property type="entry name" value="ABC transporter transmembrane region"/>
    <property type="match status" value="1"/>
</dbReference>
<evidence type="ECO:0000256" key="2">
    <source>
        <dbReference type="ARBA" id="ARBA00022692"/>
    </source>
</evidence>
<proteinExistence type="predicted"/>
<feature type="domain" description="ABC transporter" evidence="8">
    <location>
        <begin position="334"/>
        <end position="563"/>
    </location>
</feature>
<dbReference type="PROSITE" id="PS50893">
    <property type="entry name" value="ABC_TRANSPORTER_2"/>
    <property type="match status" value="1"/>
</dbReference>
<comment type="subcellular location">
    <subcellularLocation>
        <location evidence="1">Cell membrane</location>
        <topology evidence="1">Multi-pass membrane protein</topology>
    </subcellularLocation>
</comment>
<evidence type="ECO:0000256" key="1">
    <source>
        <dbReference type="ARBA" id="ARBA00004651"/>
    </source>
</evidence>
<feature type="transmembrane region" description="Helical" evidence="7">
    <location>
        <begin position="241"/>
        <end position="265"/>
    </location>
</feature>
<dbReference type="Gene3D" id="3.40.50.300">
    <property type="entry name" value="P-loop containing nucleotide triphosphate hydrolases"/>
    <property type="match status" value="1"/>
</dbReference>
<evidence type="ECO:0000256" key="6">
    <source>
        <dbReference type="ARBA" id="ARBA00023136"/>
    </source>
</evidence>
<dbReference type="SUPFAM" id="SSF52540">
    <property type="entry name" value="P-loop containing nucleoside triphosphate hydrolases"/>
    <property type="match status" value="1"/>
</dbReference>
<feature type="domain" description="ABC transmembrane type-1" evidence="9">
    <location>
        <begin position="24"/>
        <end position="265"/>
    </location>
</feature>
<dbReference type="InterPro" id="IPR017871">
    <property type="entry name" value="ABC_transporter-like_CS"/>
</dbReference>
<dbReference type="PROSITE" id="PS50929">
    <property type="entry name" value="ABC_TM1F"/>
    <property type="match status" value="1"/>
</dbReference>
<dbReference type="AlphaFoldDB" id="A0A7R7DMS3"/>
<evidence type="ECO:0000259" key="8">
    <source>
        <dbReference type="PROSITE" id="PS50893"/>
    </source>
</evidence>
<dbReference type="CDD" id="cd03228">
    <property type="entry name" value="ABCC_MRP_Like"/>
    <property type="match status" value="1"/>
</dbReference>
<dbReference type="NCBIfam" id="TIGR02868">
    <property type="entry name" value="CydC"/>
    <property type="match status" value="1"/>
</dbReference>
<feature type="transmembrane region" description="Helical" evidence="7">
    <location>
        <begin position="55"/>
        <end position="73"/>
    </location>
</feature>
<dbReference type="InterPro" id="IPR011527">
    <property type="entry name" value="ABC1_TM_dom"/>
</dbReference>
<keyword evidence="3" id="KW-0547">Nucleotide-binding</keyword>
<evidence type="ECO:0000256" key="3">
    <source>
        <dbReference type="ARBA" id="ARBA00022741"/>
    </source>
</evidence>
<dbReference type="InterPro" id="IPR003439">
    <property type="entry name" value="ABC_transporter-like_ATP-bd"/>
</dbReference>
<sequence length="564" mass="56750">MTTPVAGQGKRDGRVLRPVAGPVLLAAVAGAGAELAGTALLATAAWLLARAAEQPALAALSVAIVAVRAFALLRGGLRYAERLTGHRAALRALAVLRERVYLALIPLAPGGLPGWRRAQLLHRMVTDTEAVQDLVVRCLVPAAGATLAGTLGLVVVAGLSPASALPLLAALVGTCLVLPACAGQRRHRAAGDDDTSVPVTATDLLDGAAELAAYGAEPAALAAAGAAHADRAARDRAEARVAGALSAAGLALQGLAAATATVLAAPAGGPAVAVVALTVLVALEPSLALPVAARRLVDARTALRRVRAVLAAPAPVTEPDEPLPVPTGRVGIAIRALRVRHPGGRAPALDGVSVDIPPGSRLVVTGPSGSGKSTLLAALRRFVPPDGGTIRLGGNPIEAYAGDDVRRLIGGVGEEAHLFDTTLGVNLRLGRPAATDDELRAVLHRVGLGDWLAGTADGLDTALGQDGGALSGGQRQRVLLARALLADPPVLLLDEPTEGLPAADADRLLRDVLTATAGRSTILVSHDPTALAHADQVLDLGVAGRRGATTPRDAVSRSCRGAAS</sequence>
<accession>A0A7R7DMS3</accession>
<dbReference type="GO" id="GO:0005886">
    <property type="term" value="C:plasma membrane"/>
    <property type="evidence" value="ECO:0007669"/>
    <property type="project" value="UniProtKB-SubCell"/>
</dbReference>
<dbReference type="Pfam" id="PF00005">
    <property type="entry name" value="ABC_tran"/>
    <property type="match status" value="1"/>
</dbReference>
<dbReference type="PROSITE" id="PS00211">
    <property type="entry name" value="ABC_TRANSPORTER_1"/>
    <property type="match status" value="1"/>
</dbReference>
<keyword evidence="5 7" id="KW-1133">Transmembrane helix</keyword>
<dbReference type="KEGG" id="atl:Athai_21030"/>
<evidence type="ECO:0000313" key="10">
    <source>
        <dbReference type="EMBL" id="BCJ34600.1"/>
    </source>
</evidence>
<dbReference type="GO" id="GO:0034775">
    <property type="term" value="P:glutathione transmembrane transport"/>
    <property type="evidence" value="ECO:0007669"/>
    <property type="project" value="InterPro"/>
</dbReference>
<feature type="transmembrane region" description="Helical" evidence="7">
    <location>
        <begin position="21"/>
        <end position="49"/>
    </location>
</feature>
<dbReference type="GO" id="GO:0140359">
    <property type="term" value="F:ABC-type transporter activity"/>
    <property type="evidence" value="ECO:0007669"/>
    <property type="project" value="InterPro"/>
</dbReference>
<keyword evidence="6 7" id="KW-0472">Membrane</keyword>
<dbReference type="InterPro" id="IPR003593">
    <property type="entry name" value="AAA+_ATPase"/>
</dbReference>
<dbReference type="GO" id="GO:0016887">
    <property type="term" value="F:ATP hydrolysis activity"/>
    <property type="evidence" value="ECO:0007669"/>
    <property type="project" value="InterPro"/>
</dbReference>
<dbReference type="InterPro" id="IPR039421">
    <property type="entry name" value="Type_1_exporter"/>
</dbReference>
<dbReference type="InterPro" id="IPR036640">
    <property type="entry name" value="ABC1_TM_sf"/>
</dbReference>
<evidence type="ECO:0000256" key="5">
    <source>
        <dbReference type="ARBA" id="ARBA00022989"/>
    </source>
</evidence>
<dbReference type="PANTHER" id="PTHR24221:SF654">
    <property type="entry name" value="ATP-BINDING CASSETTE SUB-FAMILY B MEMBER 6"/>
    <property type="match status" value="1"/>
</dbReference>
<keyword evidence="11" id="KW-1185">Reference proteome</keyword>